<proteinExistence type="predicted"/>
<protein>
    <submittedName>
        <fullName evidence="1">Uncharacterized protein</fullName>
    </submittedName>
</protein>
<dbReference type="PATRIC" id="fig|1359168.3.peg.588"/>
<accession>A0A0F3MHY0</accession>
<evidence type="ECO:0000313" key="1">
    <source>
        <dbReference type="EMBL" id="KJV55378.1"/>
    </source>
</evidence>
<sequence length="87" mass="10142">MQLYCNISLIGVFNIYFINKLLLKIATQYLNYHFGCKTSVLNYITKALANELRSIDQANSDNLRFKDVENFKEKYLTQIEIDPSKIA</sequence>
<dbReference type="Proteomes" id="UP000033616">
    <property type="component" value="Unassembled WGS sequence"/>
</dbReference>
<dbReference type="STRING" id="1359168.OCHUTO_0862"/>
<comment type="caution">
    <text evidence="1">The sequence shown here is derived from an EMBL/GenBank/DDBJ whole genome shotgun (WGS) entry which is preliminary data.</text>
</comment>
<gene>
    <name evidence="1" type="ORF">OCHUTO_0862</name>
</gene>
<keyword evidence="2" id="KW-1185">Reference proteome</keyword>
<reference evidence="1 2" key="1">
    <citation type="submission" date="2015-02" db="EMBL/GenBank/DDBJ databases">
        <title>Genome Sequencing of Rickettsiales.</title>
        <authorList>
            <person name="Daugherty S.C."/>
            <person name="Su Q."/>
            <person name="Abolude K."/>
            <person name="Beier-Sexton M."/>
            <person name="Carlyon J.A."/>
            <person name="Carter R."/>
            <person name="Day N.P."/>
            <person name="Dumler S.J."/>
            <person name="Dyachenko V."/>
            <person name="Godinez A."/>
            <person name="Kurtti T.J."/>
            <person name="Lichay M."/>
            <person name="Mullins K.E."/>
            <person name="Ott S."/>
            <person name="Pappas-Brown V."/>
            <person name="Paris D.H."/>
            <person name="Patel P."/>
            <person name="Richards A.L."/>
            <person name="Sadzewicz L."/>
            <person name="Sears K."/>
            <person name="Seidman D."/>
            <person name="Sengamalay N."/>
            <person name="Stenos J."/>
            <person name="Tallon L.J."/>
            <person name="Vincent G."/>
            <person name="Fraser C.M."/>
            <person name="Munderloh U."/>
            <person name="Dunning-Hotopp J.C."/>
        </authorList>
    </citation>
    <scope>NUCLEOTIDE SEQUENCE [LARGE SCALE GENOMIC DNA]</scope>
    <source>
        <strain evidence="1 2">Fuller</strain>
    </source>
</reference>
<dbReference type="EMBL" id="LANP01000023">
    <property type="protein sequence ID" value="KJV55378.1"/>
    <property type="molecule type" value="Genomic_DNA"/>
</dbReference>
<evidence type="ECO:0000313" key="2">
    <source>
        <dbReference type="Proteomes" id="UP000033616"/>
    </source>
</evidence>
<name>A0A0F3MHY0_9RICK</name>
<dbReference type="AlphaFoldDB" id="A0A0F3MHY0"/>
<organism evidence="1 2">
    <name type="scientific">Orientia chuto str. Dubai</name>
    <dbReference type="NCBI Taxonomy" id="1359168"/>
    <lineage>
        <taxon>Bacteria</taxon>
        <taxon>Pseudomonadati</taxon>
        <taxon>Pseudomonadota</taxon>
        <taxon>Alphaproteobacteria</taxon>
        <taxon>Rickettsiales</taxon>
        <taxon>Rickettsiaceae</taxon>
        <taxon>Rickettsieae</taxon>
        <taxon>Orientia</taxon>
    </lineage>
</organism>